<feature type="compositionally biased region" description="Basic residues" evidence="3">
    <location>
        <begin position="330"/>
        <end position="345"/>
    </location>
</feature>
<reference evidence="5" key="1">
    <citation type="submission" date="2020-06" db="EMBL/GenBank/DDBJ databases">
        <authorList>
            <person name="Li T."/>
            <person name="Hu X."/>
            <person name="Zhang T."/>
            <person name="Song X."/>
            <person name="Zhang H."/>
            <person name="Dai N."/>
            <person name="Sheng W."/>
            <person name="Hou X."/>
            <person name="Wei L."/>
        </authorList>
    </citation>
    <scope>NUCLEOTIDE SEQUENCE</scope>
    <source>
        <strain evidence="5">G02</strain>
        <tissue evidence="5">Leaf</tissue>
    </source>
</reference>
<dbReference type="InterPro" id="IPR027417">
    <property type="entry name" value="P-loop_NTPase"/>
</dbReference>
<keyword evidence="2" id="KW-0547">Nucleotide-binding</keyword>
<protein>
    <submittedName>
        <fullName evidence="5">AAA-ATPase ASD, mitochondrial</fullName>
    </submittedName>
</protein>
<dbReference type="GO" id="GO:0016887">
    <property type="term" value="F:ATP hydrolysis activity"/>
    <property type="evidence" value="ECO:0007669"/>
    <property type="project" value="InterPro"/>
</dbReference>
<dbReference type="Gene3D" id="6.10.280.40">
    <property type="match status" value="1"/>
</dbReference>
<feature type="compositionally biased region" description="Basic and acidic residues" evidence="3">
    <location>
        <begin position="298"/>
        <end position="321"/>
    </location>
</feature>
<feature type="region of interest" description="Disordered" evidence="3">
    <location>
        <begin position="142"/>
        <end position="165"/>
    </location>
</feature>
<feature type="domain" description="AAA+ ATPase" evidence="4">
    <location>
        <begin position="70"/>
        <end position="234"/>
    </location>
</feature>
<dbReference type="CDD" id="cd19510">
    <property type="entry name" value="RecA-like_BCS1"/>
    <property type="match status" value="1"/>
</dbReference>
<evidence type="ECO:0000313" key="5">
    <source>
        <dbReference type="EMBL" id="KAL0349504.1"/>
    </source>
</evidence>
<gene>
    <name evidence="5" type="ORF">Sradi_4099600</name>
</gene>
<evidence type="ECO:0000256" key="2">
    <source>
        <dbReference type="RuleBase" id="RU003651"/>
    </source>
</evidence>
<dbReference type="GO" id="GO:0005524">
    <property type="term" value="F:ATP binding"/>
    <property type="evidence" value="ECO:0007669"/>
    <property type="project" value="UniProtKB-KW"/>
</dbReference>
<evidence type="ECO:0000256" key="3">
    <source>
        <dbReference type="SAM" id="MobiDB-lite"/>
    </source>
</evidence>
<dbReference type="SUPFAM" id="SSF52540">
    <property type="entry name" value="P-loop containing nucleoside triphosphate hydrolases"/>
    <property type="match status" value="1"/>
</dbReference>
<comment type="caution">
    <text evidence="5">The sequence shown here is derived from an EMBL/GenBank/DDBJ whole genome shotgun (WGS) entry which is preliminary data.</text>
</comment>
<dbReference type="Pfam" id="PF25568">
    <property type="entry name" value="AAA_lid_At3g28540"/>
    <property type="match status" value="1"/>
</dbReference>
<feature type="region of interest" description="Disordered" evidence="3">
    <location>
        <begin position="298"/>
        <end position="345"/>
    </location>
</feature>
<dbReference type="PANTHER" id="PTHR23070">
    <property type="entry name" value="BCS1 AAA-TYPE ATPASE"/>
    <property type="match status" value="1"/>
</dbReference>
<comment type="similarity">
    <text evidence="1">Belongs to the AAA ATPase family. BCS1 subfamily.</text>
</comment>
<name>A0AAW2P0I6_SESRA</name>
<dbReference type="InterPro" id="IPR003960">
    <property type="entry name" value="ATPase_AAA_CS"/>
</dbReference>
<dbReference type="SMART" id="SM00382">
    <property type="entry name" value="AAA"/>
    <property type="match status" value="1"/>
</dbReference>
<dbReference type="InterPro" id="IPR003959">
    <property type="entry name" value="ATPase_AAA_core"/>
</dbReference>
<dbReference type="InterPro" id="IPR058017">
    <property type="entry name" value="At3g28540-like_C"/>
</dbReference>
<sequence length="345" mass="40401">MLTFRKRYRDLITNNYLKHILDEGKAITVRERRRKLYTNNKSEGWYGYRRNDLINFSKSKDYYAKIGKPWKRGYLLYGPPGTGKSTMIAAMANLLKYDVYDLELTAVKDNTELRKLLIDTASKSIIVIEDIDCSLDLTGQREKKKADKKKGDENGKKKDEENDEVKEKLKKLEEEKNKTSQVTLSGLLNFIDGLWSACGGERLIIFTTNYVEKLDPALIRRGRMDMRIELSYCGFEAFKFLAKNYLGIDSHELFETVRQQLEETKMTPADVAENLMPKSGSDDAETCLRRLMKALEEAKEEEMKRKAEEEEKQKEAEKLAKEEEEEEERKKKRVQRGNMKHWRME</sequence>
<dbReference type="PROSITE" id="PS00674">
    <property type="entry name" value="AAA"/>
    <property type="match status" value="1"/>
</dbReference>
<accession>A0AAW2P0I6</accession>
<dbReference type="Gene3D" id="3.40.50.300">
    <property type="entry name" value="P-loop containing nucleotide triphosphate hydrolases"/>
    <property type="match status" value="1"/>
</dbReference>
<keyword evidence="2" id="KW-0067">ATP-binding</keyword>
<dbReference type="InterPro" id="IPR003593">
    <property type="entry name" value="AAA+_ATPase"/>
</dbReference>
<evidence type="ECO:0000259" key="4">
    <source>
        <dbReference type="SMART" id="SM00382"/>
    </source>
</evidence>
<evidence type="ECO:0000256" key="1">
    <source>
        <dbReference type="ARBA" id="ARBA00007448"/>
    </source>
</evidence>
<dbReference type="AlphaFoldDB" id="A0AAW2P0I6"/>
<dbReference type="InterPro" id="IPR050747">
    <property type="entry name" value="Mitochondrial_chaperone_BCS1"/>
</dbReference>
<proteinExistence type="inferred from homology"/>
<reference evidence="5" key="2">
    <citation type="journal article" date="2024" name="Plant">
        <title>Genomic evolution and insights into agronomic trait innovations of Sesamum species.</title>
        <authorList>
            <person name="Miao H."/>
            <person name="Wang L."/>
            <person name="Qu L."/>
            <person name="Liu H."/>
            <person name="Sun Y."/>
            <person name="Le M."/>
            <person name="Wang Q."/>
            <person name="Wei S."/>
            <person name="Zheng Y."/>
            <person name="Lin W."/>
            <person name="Duan Y."/>
            <person name="Cao H."/>
            <person name="Xiong S."/>
            <person name="Wang X."/>
            <person name="Wei L."/>
            <person name="Li C."/>
            <person name="Ma Q."/>
            <person name="Ju M."/>
            <person name="Zhao R."/>
            <person name="Li G."/>
            <person name="Mu C."/>
            <person name="Tian Q."/>
            <person name="Mei H."/>
            <person name="Zhang T."/>
            <person name="Gao T."/>
            <person name="Zhang H."/>
        </authorList>
    </citation>
    <scope>NUCLEOTIDE SEQUENCE</scope>
    <source>
        <strain evidence="5">G02</strain>
    </source>
</reference>
<dbReference type="Pfam" id="PF00004">
    <property type="entry name" value="AAA"/>
    <property type="match status" value="2"/>
</dbReference>
<organism evidence="5">
    <name type="scientific">Sesamum radiatum</name>
    <name type="common">Black benniseed</name>
    <dbReference type="NCBI Taxonomy" id="300843"/>
    <lineage>
        <taxon>Eukaryota</taxon>
        <taxon>Viridiplantae</taxon>
        <taxon>Streptophyta</taxon>
        <taxon>Embryophyta</taxon>
        <taxon>Tracheophyta</taxon>
        <taxon>Spermatophyta</taxon>
        <taxon>Magnoliopsida</taxon>
        <taxon>eudicotyledons</taxon>
        <taxon>Gunneridae</taxon>
        <taxon>Pentapetalae</taxon>
        <taxon>asterids</taxon>
        <taxon>lamiids</taxon>
        <taxon>Lamiales</taxon>
        <taxon>Pedaliaceae</taxon>
        <taxon>Sesamum</taxon>
    </lineage>
</organism>
<dbReference type="EMBL" id="JACGWJ010000018">
    <property type="protein sequence ID" value="KAL0349504.1"/>
    <property type="molecule type" value="Genomic_DNA"/>
</dbReference>